<accession>A0AAV1WEQ4</accession>
<keyword evidence="4" id="KW-1185">Reference proteome</keyword>
<comment type="caution">
    <text evidence="3">The sequence shown here is derived from an EMBL/GenBank/DDBJ whole genome shotgun (WGS) entry which is preliminary data.</text>
</comment>
<evidence type="ECO:0000313" key="4">
    <source>
        <dbReference type="Proteomes" id="UP001497480"/>
    </source>
</evidence>
<dbReference type="PANTHER" id="PTHR46248:SF4">
    <property type="entry name" value="OS01G0147800 PROTEIN"/>
    <property type="match status" value="1"/>
</dbReference>
<evidence type="ECO:0000313" key="3">
    <source>
        <dbReference type="EMBL" id="CAL0307638.1"/>
    </source>
</evidence>
<dbReference type="PANTHER" id="PTHR46248">
    <property type="entry name" value="EXPRESSED PROTEIN"/>
    <property type="match status" value="1"/>
</dbReference>
<gene>
    <name evidence="3" type="ORF">LLUT_LOCUS8698</name>
</gene>
<sequence length="446" mass="51250">MAIGFMEVSLLKAKGLHDMDIFARMDPYVLLQYKGQERKSTVHHEGGSNPVWNEKIVFRVEYPGSGNQYKLGLKIMDKDIFSADDFVGQTTICVKDLLAEGVDNGSSELRPRKYRVVGADQSYCGEIEVGITFSLKVHELLEEMAVVEEEIILLERKVKELKHKLYLERDQCREWELHHKRKPRIYNHFRGIGTSEHGSMITKHRFSSYNYQVYTKGRKTMDKRVSLCSACDIHSLFSTPRSSNGNHVIHAKLLFFLGSFFLPSCLGYLLTEYEVPRSSEKMPRQYPMHVETDIEEPNELSEELVKCLIGIFLELNQASLDRQESETVPKLTLSCIKSTSFMAKTSFNCKTPSFLSNGNGSFLDPYGISSDIDCTARDIGPYKDFIQITRNSLDIDHFSQCSSAFRKLRILMHKLCDVDLSFLTYKQKLAFWINIYNACIMNVLHF</sequence>
<name>A0AAV1WEQ4_LUPLU</name>
<dbReference type="Proteomes" id="UP001497480">
    <property type="component" value="Unassembled WGS sequence"/>
</dbReference>
<feature type="domain" description="C2" evidence="2">
    <location>
        <begin position="1"/>
        <end position="107"/>
    </location>
</feature>
<dbReference type="SMART" id="SM00239">
    <property type="entry name" value="C2"/>
    <property type="match status" value="1"/>
</dbReference>
<dbReference type="InterPro" id="IPR000008">
    <property type="entry name" value="C2_dom"/>
</dbReference>
<dbReference type="InterPro" id="IPR035892">
    <property type="entry name" value="C2_domain_sf"/>
</dbReference>
<dbReference type="SUPFAM" id="SSF49562">
    <property type="entry name" value="C2 domain (Calcium/lipid-binding domain, CaLB)"/>
    <property type="match status" value="1"/>
</dbReference>
<proteinExistence type="predicted"/>
<dbReference type="Pfam" id="PF00168">
    <property type="entry name" value="C2"/>
    <property type="match status" value="1"/>
</dbReference>
<dbReference type="CDD" id="cd04049">
    <property type="entry name" value="C2_putative_Elicitor-responsive_gene"/>
    <property type="match status" value="1"/>
</dbReference>
<evidence type="ECO:0000259" key="2">
    <source>
        <dbReference type="PROSITE" id="PS50004"/>
    </source>
</evidence>
<organism evidence="3 4">
    <name type="scientific">Lupinus luteus</name>
    <name type="common">European yellow lupine</name>
    <dbReference type="NCBI Taxonomy" id="3873"/>
    <lineage>
        <taxon>Eukaryota</taxon>
        <taxon>Viridiplantae</taxon>
        <taxon>Streptophyta</taxon>
        <taxon>Embryophyta</taxon>
        <taxon>Tracheophyta</taxon>
        <taxon>Spermatophyta</taxon>
        <taxon>Magnoliopsida</taxon>
        <taxon>eudicotyledons</taxon>
        <taxon>Gunneridae</taxon>
        <taxon>Pentapetalae</taxon>
        <taxon>rosids</taxon>
        <taxon>fabids</taxon>
        <taxon>Fabales</taxon>
        <taxon>Fabaceae</taxon>
        <taxon>Papilionoideae</taxon>
        <taxon>50 kb inversion clade</taxon>
        <taxon>genistoids sensu lato</taxon>
        <taxon>core genistoids</taxon>
        <taxon>Genisteae</taxon>
        <taxon>Lupinus</taxon>
    </lineage>
</organism>
<dbReference type="AlphaFoldDB" id="A0AAV1WEQ4"/>
<feature type="coiled-coil region" evidence="1">
    <location>
        <begin position="137"/>
        <end position="164"/>
    </location>
</feature>
<evidence type="ECO:0000256" key="1">
    <source>
        <dbReference type="SAM" id="Coils"/>
    </source>
</evidence>
<dbReference type="EMBL" id="CAXHTB010000006">
    <property type="protein sequence ID" value="CAL0307638.1"/>
    <property type="molecule type" value="Genomic_DNA"/>
</dbReference>
<dbReference type="Gene3D" id="2.60.40.150">
    <property type="entry name" value="C2 domain"/>
    <property type="match status" value="1"/>
</dbReference>
<reference evidence="3 4" key="1">
    <citation type="submission" date="2024-03" db="EMBL/GenBank/DDBJ databases">
        <authorList>
            <person name="Martinez-Hernandez J."/>
        </authorList>
    </citation>
    <scope>NUCLEOTIDE SEQUENCE [LARGE SCALE GENOMIC DNA]</scope>
</reference>
<dbReference type="PROSITE" id="PS50004">
    <property type="entry name" value="C2"/>
    <property type="match status" value="1"/>
</dbReference>
<keyword evidence="1" id="KW-0175">Coiled coil</keyword>
<protein>
    <recommendedName>
        <fullName evidence="2">C2 domain-containing protein</fullName>
    </recommendedName>
</protein>